<evidence type="ECO:0000256" key="9">
    <source>
        <dbReference type="PROSITE-ProRule" id="PRU10125"/>
    </source>
</evidence>
<comment type="similarity">
    <text evidence="2 8">Belongs to the diaminopimelate epimerase family.</text>
</comment>
<evidence type="ECO:0000256" key="2">
    <source>
        <dbReference type="ARBA" id="ARBA00010219"/>
    </source>
</evidence>
<dbReference type="OrthoDB" id="9805408at2"/>
<dbReference type="PANTHER" id="PTHR31689:SF0">
    <property type="entry name" value="DIAMINOPIMELATE EPIMERASE"/>
    <property type="match status" value="1"/>
</dbReference>
<evidence type="ECO:0000256" key="8">
    <source>
        <dbReference type="HAMAP-Rule" id="MF_00197"/>
    </source>
</evidence>
<dbReference type="Proteomes" id="UP000280444">
    <property type="component" value="Unassembled WGS sequence"/>
</dbReference>
<dbReference type="Gene3D" id="3.10.310.10">
    <property type="entry name" value="Diaminopimelate Epimerase, Chain A, domain 1"/>
    <property type="match status" value="2"/>
</dbReference>
<organism evidence="10 11">
    <name type="scientific">Schaalia canis</name>
    <dbReference type="NCBI Taxonomy" id="100469"/>
    <lineage>
        <taxon>Bacteria</taxon>
        <taxon>Bacillati</taxon>
        <taxon>Actinomycetota</taxon>
        <taxon>Actinomycetes</taxon>
        <taxon>Actinomycetales</taxon>
        <taxon>Actinomycetaceae</taxon>
        <taxon>Schaalia</taxon>
    </lineage>
</organism>
<dbReference type="InterPro" id="IPR001653">
    <property type="entry name" value="DAP_epimerase_DapF"/>
</dbReference>
<dbReference type="SUPFAM" id="SSF54506">
    <property type="entry name" value="Diaminopimelate epimerase-like"/>
    <property type="match status" value="2"/>
</dbReference>
<feature type="binding site" evidence="8">
    <location>
        <begin position="261"/>
        <end position="262"/>
    </location>
    <ligand>
        <name>substrate</name>
    </ligand>
</feature>
<evidence type="ECO:0000313" key="10">
    <source>
        <dbReference type="EMBL" id="RRC96426.1"/>
    </source>
</evidence>
<evidence type="ECO:0000256" key="3">
    <source>
        <dbReference type="ARBA" id="ARBA00013080"/>
    </source>
</evidence>
<dbReference type="GO" id="GO:0009089">
    <property type="term" value="P:lysine biosynthetic process via diaminopimelate"/>
    <property type="evidence" value="ECO:0007669"/>
    <property type="project" value="UniProtKB-UniRule"/>
</dbReference>
<dbReference type="UniPathway" id="UPA00034">
    <property type="reaction ID" value="UER00025"/>
</dbReference>
<keyword evidence="8" id="KW-0963">Cytoplasm</keyword>
<comment type="function">
    <text evidence="8">Catalyzes the stereoinversion of LL-2,6-diaminopimelate (L,L-DAP) to meso-diaminopimelate (meso-DAP), a precursor of L-lysine and an essential component of the bacterial peptidoglycan.</text>
</comment>
<feature type="active site" description="Proton donor" evidence="8">
    <location>
        <position position="77"/>
    </location>
</feature>
<dbReference type="RefSeq" id="WP_124868001.1">
    <property type="nucleotide sequence ID" value="NZ_RQZF01000001.1"/>
</dbReference>
<feature type="active site" description="Proton acceptor" evidence="8">
    <location>
        <position position="260"/>
    </location>
</feature>
<dbReference type="InterPro" id="IPR018510">
    <property type="entry name" value="DAP_epimerase_AS"/>
</dbReference>
<gene>
    <name evidence="8" type="primary">dapF</name>
    <name evidence="10" type="ORF">EII11_01950</name>
</gene>
<dbReference type="GO" id="GO:0008837">
    <property type="term" value="F:diaminopimelate epimerase activity"/>
    <property type="evidence" value="ECO:0007669"/>
    <property type="project" value="UniProtKB-UniRule"/>
</dbReference>
<feature type="binding site" evidence="8">
    <location>
        <position position="166"/>
    </location>
    <ligand>
        <name>substrate</name>
    </ligand>
</feature>
<dbReference type="HAMAP" id="MF_00197">
    <property type="entry name" value="DAP_epimerase"/>
    <property type="match status" value="1"/>
</dbReference>
<name>A0A3P1SHD1_9ACTO</name>
<evidence type="ECO:0000256" key="1">
    <source>
        <dbReference type="ARBA" id="ARBA00005196"/>
    </source>
</evidence>
<proteinExistence type="inferred from homology"/>
<dbReference type="AlphaFoldDB" id="A0A3P1SHD1"/>
<comment type="caution">
    <text evidence="10">The sequence shown here is derived from an EMBL/GenBank/DDBJ whole genome shotgun (WGS) entry which is preliminary data.</text>
</comment>
<comment type="catalytic activity">
    <reaction evidence="7 8">
        <text>(2S,6S)-2,6-diaminopimelate = meso-2,6-diaminopimelate</text>
        <dbReference type="Rhea" id="RHEA:15393"/>
        <dbReference type="ChEBI" id="CHEBI:57609"/>
        <dbReference type="ChEBI" id="CHEBI:57791"/>
        <dbReference type="EC" id="5.1.1.7"/>
    </reaction>
</comment>
<dbReference type="GO" id="GO:0005829">
    <property type="term" value="C:cytosol"/>
    <property type="evidence" value="ECO:0007669"/>
    <property type="project" value="TreeGrafter"/>
</dbReference>
<sequence length="339" mass="35560">MEHEPARPRMWKAHGTGNHFILIDDPEGALDLTAQMVARLCDVRTGIGADGVIRVMQREGVWFMDYRNADGSIAEMCGNGVRVFVDHLRRRGFVDLQVGESLTIDTRGGTRKVDVISAPAFGDDAESGVWYRVNMGPAVLSGLGDMNVQVVGVPGTFSATRIAMPNPHAVIVLDSAETLRGAILPTVDNDEAPAPIRATYTPAPEAGVNLEMIVREANMPEPADASQPSVLSQDGGEAGTARGHLLMRVLERGVGETASCGTGCCAAAVAATMAASASGDEADAVPTSWVIDIPGGRVVVDCEGVVERDADGHIRLSPDTPVYLSGPATPVAEIILSAL</sequence>
<feature type="binding site" evidence="8">
    <location>
        <begin position="251"/>
        <end position="252"/>
    </location>
    <ligand>
        <name>substrate</name>
    </ligand>
</feature>
<feature type="binding site" evidence="8">
    <location>
        <position position="18"/>
    </location>
    <ligand>
        <name>substrate</name>
    </ligand>
</feature>
<evidence type="ECO:0000313" key="11">
    <source>
        <dbReference type="Proteomes" id="UP000280444"/>
    </source>
</evidence>
<accession>A0A3P1SHD1</accession>
<comment type="pathway">
    <text evidence="1 8">Amino-acid biosynthesis; L-lysine biosynthesis via DAP pathway; DL-2,6-diaminopimelate from LL-2,6-diaminopimelate: step 1/1.</text>
</comment>
<dbReference type="Pfam" id="PF01678">
    <property type="entry name" value="DAP_epimerase"/>
    <property type="match status" value="1"/>
</dbReference>
<feature type="binding site" evidence="8">
    <location>
        <begin position="78"/>
        <end position="79"/>
    </location>
    <ligand>
        <name>substrate</name>
    </ligand>
</feature>
<keyword evidence="4 8" id="KW-0028">Amino-acid biosynthesis</keyword>
<keyword evidence="5 8" id="KW-0457">Lysine biosynthesis</keyword>
<evidence type="ECO:0000256" key="4">
    <source>
        <dbReference type="ARBA" id="ARBA00022605"/>
    </source>
</evidence>
<comment type="subcellular location">
    <subcellularLocation>
        <location evidence="8">Cytoplasm</location>
    </subcellularLocation>
</comment>
<protein>
    <recommendedName>
        <fullName evidence="3 8">Diaminopimelate epimerase</fullName>
        <shortName evidence="8">DAP epimerase</shortName>
        <ecNumber evidence="3 8">5.1.1.7</ecNumber>
    </recommendedName>
    <alternativeName>
        <fullName evidence="8">PLP-independent amino acid racemase</fullName>
    </alternativeName>
</protein>
<keyword evidence="11" id="KW-1185">Reference proteome</keyword>
<feature type="active site" evidence="9">
    <location>
        <position position="77"/>
    </location>
</feature>
<evidence type="ECO:0000256" key="6">
    <source>
        <dbReference type="ARBA" id="ARBA00023235"/>
    </source>
</evidence>
<reference evidence="10 11" key="1">
    <citation type="submission" date="2018-11" db="EMBL/GenBank/DDBJ databases">
        <title>Genomes From Bacteria Associated with the Canine Oral Cavity: a Test Case for Automated Genome-Based Taxonomic Assignment.</title>
        <authorList>
            <person name="Coil D.A."/>
            <person name="Jospin G."/>
            <person name="Darling A.E."/>
            <person name="Wallis C."/>
            <person name="Davis I.J."/>
            <person name="Harris S."/>
            <person name="Eisen J.A."/>
            <person name="Holcombe L.J."/>
            <person name="O'Flynn C."/>
        </authorList>
    </citation>
    <scope>NUCLEOTIDE SEQUENCE [LARGE SCALE GENOMIC DNA]</scope>
    <source>
        <strain evidence="10 11">OH770</strain>
    </source>
</reference>
<dbReference type="PANTHER" id="PTHR31689">
    <property type="entry name" value="DIAMINOPIMELATE EPIMERASE, CHLOROPLASTIC"/>
    <property type="match status" value="1"/>
</dbReference>
<comment type="subunit">
    <text evidence="8">Homodimer.</text>
</comment>
<evidence type="ECO:0000256" key="7">
    <source>
        <dbReference type="ARBA" id="ARBA00051712"/>
    </source>
</evidence>
<dbReference type="EMBL" id="RQZF01000001">
    <property type="protein sequence ID" value="RRC96426.1"/>
    <property type="molecule type" value="Genomic_DNA"/>
</dbReference>
<dbReference type="PROSITE" id="PS01326">
    <property type="entry name" value="DAP_EPIMERASE"/>
    <property type="match status" value="1"/>
</dbReference>
<feature type="site" description="Could be important to modulate the pK values of the two catalytic cysteine residues" evidence="8">
    <location>
        <position position="168"/>
    </location>
</feature>
<comment type="caution">
    <text evidence="8">Lacks conserved residue(s) required for the propagation of feature annotation.</text>
</comment>
<evidence type="ECO:0000256" key="5">
    <source>
        <dbReference type="ARBA" id="ARBA00023154"/>
    </source>
</evidence>
<feature type="site" description="Could be important to modulate the pK values of the two catalytic cysteine residues" evidence="8">
    <location>
        <position position="251"/>
    </location>
</feature>
<feature type="binding site" evidence="8">
    <location>
        <position position="68"/>
    </location>
    <ligand>
        <name>substrate</name>
    </ligand>
</feature>
<dbReference type="EC" id="5.1.1.7" evidence="3 8"/>
<keyword evidence="6 8" id="KW-0413">Isomerase</keyword>